<evidence type="ECO:0008006" key="3">
    <source>
        <dbReference type="Google" id="ProtNLM"/>
    </source>
</evidence>
<dbReference type="AlphaFoldDB" id="A0A419S1I6"/>
<evidence type="ECO:0000313" key="2">
    <source>
        <dbReference type="Proteomes" id="UP000283433"/>
    </source>
</evidence>
<organism evidence="1 2">
    <name type="scientific">Pelobium manganitolerans</name>
    <dbReference type="NCBI Taxonomy" id="1842495"/>
    <lineage>
        <taxon>Bacteria</taxon>
        <taxon>Pseudomonadati</taxon>
        <taxon>Bacteroidota</taxon>
        <taxon>Sphingobacteriia</taxon>
        <taxon>Sphingobacteriales</taxon>
        <taxon>Sphingobacteriaceae</taxon>
        <taxon>Pelobium</taxon>
    </lineage>
</organism>
<dbReference type="EMBL" id="MBTA01000030">
    <property type="protein sequence ID" value="RKD12346.1"/>
    <property type="molecule type" value="Genomic_DNA"/>
</dbReference>
<accession>A0A419S1I6</accession>
<dbReference type="OrthoDB" id="1111178at2"/>
<reference evidence="1 2" key="1">
    <citation type="submission" date="2016-07" db="EMBL/GenBank/DDBJ databases">
        <title>Genome of Pelobium manganitolerans.</title>
        <authorList>
            <person name="Wu S."/>
            <person name="Wang G."/>
        </authorList>
    </citation>
    <scope>NUCLEOTIDE SEQUENCE [LARGE SCALE GENOMIC DNA]</scope>
    <source>
        <strain evidence="1 2">YS-25</strain>
    </source>
</reference>
<dbReference type="SUPFAM" id="SSF51126">
    <property type="entry name" value="Pectin lyase-like"/>
    <property type="match status" value="1"/>
</dbReference>
<sequence>MSQRILTLLFTVFVLFACRKEEKIDRSSNARLQFSTDSLLFDTVFTSSGTTNRSLKIFNYSDKAVLISSISLQGGNTSAFKININGEASTSVSNLKIGANDSIYVFVKAFIDPNNAKSPFLVEDAIEINLNGNQEKIPLVAYGQNAVYLNNERIVNNTSFKKGKPYIIYNTLNIDKNATLILEAGARLYFHKDAKMLIAGSLQANGILGDSITFCSDRQERIYSDEPGQWDGLYFLASSHSNILNYVTLKNALVGATVDSLSVNALPKLLISNSIVKNHQVAGVLGYNASIDVVNSLFYNCGQYLLAGFSGGNYRCYQNTFANYNYNFPRKTPSVYFTNFLNSSGQTKDVSVTFFNNIIYGSLQRELDFSEQSGGLVVKDFQNNLLKTDQQTWGNTNIYNSDPFFLNTRKENYQLASNSPAKESGKNLSNTIYYPNPLSKDILQQERAFPSTLGCFEK</sequence>
<comment type="caution">
    <text evidence="1">The sequence shown here is derived from an EMBL/GenBank/DDBJ whole genome shotgun (WGS) entry which is preliminary data.</text>
</comment>
<proteinExistence type="predicted"/>
<dbReference type="PROSITE" id="PS51257">
    <property type="entry name" value="PROKAR_LIPOPROTEIN"/>
    <property type="match status" value="1"/>
</dbReference>
<keyword evidence="2" id="KW-1185">Reference proteome</keyword>
<dbReference type="Proteomes" id="UP000283433">
    <property type="component" value="Unassembled WGS sequence"/>
</dbReference>
<name>A0A419S1I6_9SPHI</name>
<evidence type="ECO:0000313" key="1">
    <source>
        <dbReference type="EMBL" id="RKD12346.1"/>
    </source>
</evidence>
<protein>
    <recommendedName>
        <fullName evidence="3">Right handed beta helix domain-containing protein</fullName>
    </recommendedName>
</protein>
<dbReference type="RefSeq" id="WP_120183164.1">
    <property type="nucleotide sequence ID" value="NZ_MBTA01000030.1"/>
</dbReference>
<dbReference type="InterPro" id="IPR011050">
    <property type="entry name" value="Pectin_lyase_fold/virulence"/>
</dbReference>
<gene>
    <name evidence="1" type="ORF">BCY91_11865</name>
</gene>